<dbReference type="OrthoDB" id="9805585at2"/>
<dbReference type="PANTHER" id="PTHR11727">
    <property type="entry name" value="DIMETHYLADENOSINE TRANSFERASE"/>
    <property type="match status" value="1"/>
</dbReference>
<dbReference type="InterPro" id="IPR020596">
    <property type="entry name" value="rRNA_Ade_Mease_Trfase_CS"/>
</dbReference>
<sequence>MPCASSDGARFFRSWLQDPLRVAAVAPSGASLARLMTENIAIEDAPILELGPGTGVFTQALVDRRIAERDLTLVEFDEEFAALLRMRFPQATIVHGDATKLKAMQILAHGEAGAVISGLGLLSMTPRAVMEILSGAFAYLRPSGAFYQFTYGPQCPVSGPILDRLGLEAERVGGTWRNLPPAAVYRIRRQSKSPSSN</sequence>
<evidence type="ECO:0000313" key="6">
    <source>
        <dbReference type="Proteomes" id="UP000268192"/>
    </source>
</evidence>
<dbReference type="GO" id="GO:0003723">
    <property type="term" value="F:RNA binding"/>
    <property type="evidence" value="ECO:0007669"/>
    <property type="project" value="UniProtKB-KW"/>
</dbReference>
<evidence type="ECO:0000256" key="4">
    <source>
        <dbReference type="ARBA" id="ARBA00022884"/>
    </source>
</evidence>
<reference evidence="5 6" key="1">
    <citation type="submission" date="2018-09" db="EMBL/GenBank/DDBJ databases">
        <title>Marinorhizobium profundi gen. nov., sp. nov., isolated from a deep-sea sediment sample from the New Britain Trench and proposal of Marinorhizobiaceae fam. nov. in the order Rhizobiales of the class Alphaproteobacteria.</title>
        <authorList>
            <person name="Cao J."/>
        </authorList>
    </citation>
    <scope>NUCLEOTIDE SEQUENCE [LARGE SCALE GENOMIC DNA]</scope>
    <source>
        <strain evidence="5 6">WS11</strain>
    </source>
</reference>
<keyword evidence="1 5" id="KW-0489">Methyltransferase</keyword>
<keyword evidence="2 5" id="KW-0808">Transferase</keyword>
<dbReference type="FunFam" id="3.40.50.150:FF:000346">
    <property type="entry name" value="Phospholipid N-methyltransferase"/>
    <property type="match status" value="1"/>
</dbReference>
<dbReference type="InterPro" id="IPR029063">
    <property type="entry name" value="SAM-dependent_MTases_sf"/>
</dbReference>
<dbReference type="RefSeq" id="WP_126012940.1">
    <property type="nucleotide sequence ID" value="NZ_CP032509.1"/>
</dbReference>
<protein>
    <submittedName>
        <fullName evidence="5">Methyltransferase domain-containing protein</fullName>
    </submittedName>
</protein>
<dbReference type="SUPFAM" id="SSF53335">
    <property type="entry name" value="S-adenosyl-L-methionine-dependent methyltransferases"/>
    <property type="match status" value="1"/>
</dbReference>
<dbReference type="CDD" id="cd02440">
    <property type="entry name" value="AdoMet_MTases"/>
    <property type="match status" value="1"/>
</dbReference>
<dbReference type="AlphaFoldDB" id="A0A3Q8XPL5"/>
<keyword evidence="6" id="KW-1185">Reference proteome</keyword>
<dbReference type="KEGG" id="abaw:D5400_07930"/>
<dbReference type="EMBL" id="CP032509">
    <property type="protein sequence ID" value="AZN71208.1"/>
    <property type="molecule type" value="Genomic_DNA"/>
</dbReference>
<keyword evidence="4" id="KW-0694">RNA-binding</keyword>
<accession>A0A3Q8XPL5</accession>
<proteinExistence type="predicted"/>
<dbReference type="GO" id="GO:0000179">
    <property type="term" value="F:rRNA (adenine-N6,N6-)-dimethyltransferase activity"/>
    <property type="evidence" value="ECO:0007669"/>
    <property type="project" value="InterPro"/>
</dbReference>
<dbReference type="InterPro" id="IPR001737">
    <property type="entry name" value="KsgA/Erm"/>
</dbReference>
<evidence type="ECO:0000256" key="2">
    <source>
        <dbReference type="ARBA" id="ARBA00022679"/>
    </source>
</evidence>
<dbReference type="PANTHER" id="PTHR11727:SF14">
    <property type="entry name" value="BLL8166 PROTEIN"/>
    <property type="match status" value="1"/>
</dbReference>
<evidence type="ECO:0000256" key="1">
    <source>
        <dbReference type="ARBA" id="ARBA00022603"/>
    </source>
</evidence>
<name>A0A3Q8XPL5_9HYPH</name>
<dbReference type="PROSITE" id="PS01131">
    <property type="entry name" value="RRNA_A_DIMETH"/>
    <property type="match status" value="1"/>
</dbReference>
<dbReference type="Gene3D" id="3.40.50.150">
    <property type="entry name" value="Vaccinia Virus protein VP39"/>
    <property type="match status" value="1"/>
</dbReference>
<dbReference type="Proteomes" id="UP000268192">
    <property type="component" value="Chromosome"/>
</dbReference>
<evidence type="ECO:0000256" key="3">
    <source>
        <dbReference type="ARBA" id="ARBA00022691"/>
    </source>
</evidence>
<gene>
    <name evidence="5" type="ORF">D5400_07930</name>
</gene>
<keyword evidence="3" id="KW-0949">S-adenosyl-L-methionine</keyword>
<evidence type="ECO:0000313" key="5">
    <source>
        <dbReference type="EMBL" id="AZN71208.1"/>
    </source>
</evidence>
<dbReference type="Pfam" id="PF00398">
    <property type="entry name" value="RrnaAD"/>
    <property type="match status" value="1"/>
</dbReference>
<organism evidence="5 6">
    <name type="scientific">Georhizobium profundi</name>
    <dbReference type="NCBI Taxonomy" id="2341112"/>
    <lineage>
        <taxon>Bacteria</taxon>
        <taxon>Pseudomonadati</taxon>
        <taxon>Pseudomonadota</taxon>
        <taxon>Alphaproteobacteria</taxon>
        <taxon>Hyphomicrobiales</taxon>
        <taxon>Rhizobiaceae</taxon>
        <taxon>Georhizobium</taxon>
    </lineage>
</organism>